<sequence>MSDPDQLAADTRRTQDALSQDVTRLTNRVNPQQFVGTRREKVSRGLSSIKDRVMGVGTSAAQAAKETAQSAADSAQNAGGSAQGAAGSAPDAVRDRASGNPIAAGVIAFGAGWLLSSLLPASDTEQKAAATVEDRASGLTDSVKQSAQDVASNLKQPARDAAQSVQQTATEAANRTAEHAKSATSDVKEHAQDASQDVTDNGSGQGRGSGSIGGHYAG</sequence>
<feature type="compositionally biased region" description="Low complexity" evidence="1">
    <location>
        <begin position="60"/>
        <end position="89"/>
    </location>
</feature>
<gene>
    <name evidence="2" type="ORF">HNR15_001901</name>
</gene>
<feature type="region of interest" description="Disordered" evidence="1">
    <location>
        <begin position="122"/>
        <end position="218"/>
    </location>
</feature>
<proteinExistence type="predicted"/>
<reference evidence="2 3" key="1">
    <citation type="submission" date="2020-07" db="EMBL/GenBank/DDBJ databases">
        <title>Sequencing the genomes of 1000 actinobacteria strains.</title>
        <authorList>
            <person name="Klenk H.-P."/>
        </authorList>
    </citation>
    <scope>NUCLEOTIDE SEQUENCE [LARGE SCALE GENOMIC DNA]</scope>
    <source>
        <strain evidence="2 3">DSM 29531</strain>
    </source>
</reference>
<keyword evidence="3" id="KW-1185">Reference proteome</keyword>
<comment type="caution">
    <text evidence="2">The sequence shown here is derived from an EMBL/GenBank/DDBJ whole genome shotgun (WGS) entry which is preliminary data.</text>
</comment>
<feature type="compositionally biased region" description="Polar residues" evidence="1">
    <location>
        <begin position="16"/>
        <end position="35"/>
    </location>
</feature>
<feature type="region of interest" description="Disordered" evidence="1">
    <location>
        <begin position="60"/>
        <end position="97"/>
    </location>
</feature>
<keyword evidence="2" id="KW-0131">Cell cycle</keyword>
<evidence type="ECO:0000256" key="1">
    <source>
        <dbReference type="SAM" id="MobiDB-lite"/>
    </source>
</evidence>
<dbReference type="RefSeq" id="WP_179481216.1">
    <property type="nucleotide sequence ID" value="NZ_JACCFW010000001.1"/>
</dbReference>
<accession>A0A853DDH2</accession>
<evidence type="ECO:0000313" key="2">
    <source>
        <dbReference type="EMBL" id="NYJ74938.1"/>
    </source>
</evidence>
<feature type="compositionally biased region" description="Polar residues" evidence="1">
    <location>
        <begin position="163"/>
        <end position="173"/>
    </location>
</feature>
<dbReference type="AlphaFoldDB" id="A0A853DDH2"/>
<dbReference type="EMBL" id="JACCFW010000001">
    <property type="protein sequence ID" value="NYJ74938.1"/>
    <property type="molecule type" value="Genomic_DNA"/>
</dbReference>
<feature type="compositionally biased region" description="Polar residues" evidence="1">
    <location>
        <begin position="139"/>
        <end position="155"/>
    </location>
</feature>
<name>A0A853DDH2_9MICO</name>
<organism evidence="2 3">
    <name type="scientific">Allobranchiibius huperziae</name>
    <dbReference type="NCBI Taxonomy" id="1874116"/>
    <lineage>
        <taxon>Bacteria</taxon>
        <taxon>Bacillati</taxon>
        <taxon>Actinomycetota</taxon>
        <taxon>Actinomycetes</taxon>
        <taxon>Micrococcales</taxon>
        <taxon>Dermacoccaceae</taxon>
        <taxon>Allobranchiibius</taxon>
    </lineage>
</organism>
<protein>
    <submittedName>
        <fullName evidence="2">Cell division septum initiation protein DivIVA</fullName>
    </submittedName>
</protein>
<feature type="compositionally biased region" description="Basic and acidic residues" evidence="1">
    <location>
        <begin position="176"/>
        <end position="192"/>
    </location>
</feature>
<keyword evidence="2" id="KW-0132">Cell division</keyword>
<dbReference type="InterPro" id="IPR022062">
    <property type="entry name" value="DUF3618"/>
</dbReference>
<dbReference type="Proteomes" id="UP000571817">
    <property type="component" value="Unassembled WGS sequence"/>
</dbReference>
<feature type="compositionally biased region" description="Gly residues" evidence="1">
    <location>
        <begin position="203"/>
        <end position="218"/>
    </location>
</feature>
<evidence type="ECO:0000313" key="3">
    <source>
        <dbReference type="Proteomes" id="UP000571817"/>
    </source>
</evidence>
<dbReference type="Gene3D" id="1.20.120.20">
    <property type="entry name" value="Apolipoprotein"/>
    <property type="match status" value="1"/>
</dbReference>
<dbReference type="GO" id="GO:0051301">
    <property type="term" value="P:cell division"/>
    <property type="evidence" value="ECO:0007669"/>
    <property type="project" value="UniProtKB-KW"/>
</dbReference>
<feature type="region of interest" description="Disordered" evidence="1">
    <location>
        <begin position="1"/>
        <end position="43"/>
    </location>
</feature>
<dbReference type="Pfam" id="PF12277">
    <property type="entry name" value="DUF3618"/>
    <property type="match status" value="1"/>
</dbReference>